<feature type="compositionally biased region" description="Low complexity" evidence="1">
    <location>
        <begin position="224"/>
        <end position="242"/>
    </location>
</feature>
<gene>
    <name evidence="2" type="ORF">MRATA1EN1_LOCUS14713</name>
</gene>
<evidence type="ECO:0000313" key="3">
    <source>
        <dbReference type="Proteomes" id="UP001176941"/>
    </source>
</evidence>
<evidence type="ECO:0000313" key="2">
    <source>
        <dbReference type="EMBL" id="CAI9165751.1"/>
    </source>
</evidence>
<sequence>MEVSTKVSAKLGNGPLPRESPSSPDSPVPAHTTQLQDCKECSGPSANQQSREMRSVLRDMWDVPTAKRGFAHDDSSRVFPDSRRFHSRLLLGVHVGQSAPSSRAFGPACGRASASSSSKGRSPRGRTSGRCSRLRVFACTPLAKARQVPKPVSTGPSPARPRGAPQRQDVEAGPRGIAATQGEEGVPAPGAPHCQSKTPDVGGVTAGQHSDHWTQRFSVRPWKLPGQEGPQGKLLQGQPGSGSALAESEGAPSPCAPQPS</sequence>
<dbReference type="Proteomes" id="UP001176941">
    <property type="component" value="Chromosome 25"/>
</dbReference>
<dbReference type="EMBL" id="OX459961">
    <property type="protein sequence ID" value="CAI9165751.1"/>
    <property type="molecule type" value="Genomic_DNA"/>
</dbReference>
<feature type="compositionally biased region" description="Low complexity" evidence="1">
    <location>
        <begin position="106"/>
        <end position="131"/>
    </location>
</feature>
<protein>
    <submittedName>
        <fullName evidence="2">Uncharacterized protein</fullName>
    </submittedName>
</protein>
<organism evidence="2 3">
    <name type="scientific">Rangifer tarandus platyrhynchus</name>
    <name type="common">Svalbard reindeer</name>
    <dbReference type="NCBI Taxonomy" id="3082113"/>
    <lineage>
        <taxon>Eukaryota</taxon>
        <taxon>Metazoa</taxon>
        <taxon>Chordata</taxon>
        <taxon>Craniata</taxon>
        <taxon>Vertebrata</taxon>
        <taxon>Euteleostomi</taxon>
        <taxon>Mammalia</taxon>
        <taxon>Eutheria</taxon>
        <taxon>Laurasiatheria</taxon>
        <taxon>Artiodactyla</taxon>
        <taxon>Ruminantia</taxon>
        <taxon>Pecora</taxon>
        <taxon>Cervidae</taxon>
        <taxon>Odocoileinae</taxon>
        <taxon>Rangifer</taxon>
    </lineage>
</organism>
<feature type="compositionally biased region" description="Polar residues" evidence="1">
    <location>
        <begin position="20"/>
        <end position="36"/>
    </location>
</feature>
<proteinExistence type="predicted"/>
<accession>A0ABN8Z0R8</accession>
<keyword evidence="3" id="KW-1185">Reference proteome</keyword>
<feature type="region of interest" description="Disordered" evidence="1">
    <location>
        <begin position="1"/>
        <end position="54"/>
    </location>
</feature>
<reference evidence="2" key="1">
    <citation type="submission" date="2023-04" db="EMBL/GenBank/DDBJ databases">
        <authorList>
            <consortium name="ELIXIR-Norway"/>
        </authorList>
    </citation>
    <scope>NUCLEOTIDE SEQUENCE [LARGE SCALE GENOMIC DNA]</scope>
</reference>
<feature type="region of interest" description="Disordered" evidence="1">
    <location>
        <begin position="97"/>
        <end position="260"/>
    </location>
</feature>
<evidence type="ECO:0000256" key="1">
    <source>
        <dbReference type="SAM" id="MobiDB-lite"/>
    </source>
</evidence>
<name>A0ABN8Z0R8_RANTA</name>